<dbReference type="PROSITE" id="PS51900">
    <property type="entry name" value="CB"/>
    <property type="match status" value="1"/>
</dbReference>
<dbReference type="GO" id="GO:0015074">
    <property type="term" value="P:DNA integration"/>
    <property type="evidence" value="ECO:0007669"/>
    <property type="project" value="UniProtKB-KW"/>
</dbReference>
<dbReference type="GO" id="GO:0006310">
    <property type="term" value="P:DNA recombination"/>
    <property type="evidence" value="ECO:0007669"/>
    <property type="project" value="UniProtKB-KW"/>
</dbReference>
<dbReference type="Gene3D" id="1.10.443.10">
    <property type="entry name" value="Intergrase catalytic core"/>
    <property type="match status" value="1"/>
</dbReference>
<dbReference type="EMBL" id="CP003001">
    <property type="protein sequence ID" value="AEM72972.1"/>
    <property type="molecule type" value="Genomic_DNA"/>
</dbReference>
<name>G2PX17_9FIRM</name>
<dbReference type="AlphaFoldDB" id="G2PX17"/>
<dbReference type="SUPFAM" id="SSF56349">
    <property type="entry name" value="DNA breaking-rejoining enzymes"/>
    <property type="match status" value="1"/>
</dbReference>
<dbReference type="PROSITE" id="PS51898">
    <property type="entry name" value="TYR_RECOMBINASE"/>
    <property type="match status" value="1"/>
</dbReference>
<keyword evidence="3" id="KW-0233">DNA recombination</keyword>
<dbReference type="PANTHER" id="PTHR30349:SF89">
    <property type="entry name" value="INTEGRASE_RECOMBINASE"/>
    <property type="match status" value="1"/>
</dbReference>
<dbReference type="PANTHER" id="PTHR30349">
    <property type="entry name" value="PHAGE INTEGRASE-RELATED"/>
    <property type="match status" value="1"/>
</dbReference>
<evidence type="ECO:0000256" key="2">
    <source>
        <dbReference type="ARBA" id="ARBA00023125"/>
    </source>
</evidence>
<evidence type="ECO:0000256" key="1">
    <source>
        <dbReference type="ARBA" id="ARBA00022908"/>
    </source>
</evidence>
<dbReference type="RefSeq" id="WP_014041937.1">
    <property type="nucleotide sequence ID" value="NC_015949.1"/>
</dbReference>
<dbReference type="HOGENOM" id="CLU_027562_9_2_9"/>
<sequence>MINKKECRFKRVVEKKKIEEAIQDFLLDCEVRSLSKWTIDFYKRTLKPFVFFGKQNSVEYVNDITKEMVNKYIAHLKDSIENTTTINTYLRGLRTFLNFLKKEEFLENEIEINMLKEEEKIKETYSDEDIKKLLKKPDLKKCSFAEYRNWVLVNYLLETGNRLSSVINIKVSDVDLENGIVTIKHSKNKSHYFSPISNTMCKILREYIATWNLKEDDYLFPSQSGAQMTKNTIEKAIRDYNKKRGVKLTSIHAFRHTFAKNYIKTNGNPFKLKQLLGHKTLEITNRYVRLYSEDLKKDFEEHSIIEKFYKGSKRISKIKTNQNK</sequence>
<dbReference type="InterPro" id="IPR044068">
    <property type="entry name" value="CB"/>
</dbReference>
<dbReference type="InterPro" id="IPR011010">
    <property type="entry name" value="DNA_brk_join_enz"/>
</dbReference>
<evidence type="ECO:0000256" key="4">
    <source>
        <dbReference type="PROSITE-ProRule" id="PRU01248"/>
    </source>
</evidence>
<feature type="domain" description="Tyr recombinase" evidence="5">
    <location>
        <begin position="120"/>
        <end position="300"/>
    </location>
</feature>
<dbReference type="Pfam" id="PF00589">
    <property type="entry name" value="Phage_integrase"/>
    <property type="match status" value="1"/>
</dbReference>
<dbReference type="InterPro" id="IPR002104">
    <property type="entry name" value="Integrase_catalytic"/>
</dbReference>
<dbReference type="CDD" id="cd00397">
    <property type="entry name" value="DNA_BRE_C"/>
    <property type="match status" value="1"/>
</dbReference>
<dbReference type="InterPro" id="IPR013762">
    <property type="entry name" value="Integrase-like_cat_sf"/>
</dbReference>
<feature type="domain" description="Core-binding (CB)" evidence="6">
    <location>
        <begin position="16"/>
        <end position="101"/>
    </location>
</feature>
<evidence type="ECO:0000313" key="8">
    <source>
        <dbReference type="Proteomes" id="UP000009257"/>
    </source>
</evidence>
<keyword evidence="2 4" id="KW-0238">DNA-binding</keyword>
<gene>
    <name evidence="7" type="ORF">Calla_0302</name>
</gene>
<keyword evidence="1" id="KW-0229">DNA integration</keyword>
<accession>G2PX17</accession>
<reference evidence="7 8" key="1">
    <citation type="submission" date="2011-08" db="EMBL/GenBank/DDBJ databases">
        <title>Complete sequence of Caldicellulosiruptor lactoaceticus 6A.</title>
        <authorList>
            <consortium name="US DOE Joint Genome Institute"/>
            <person name="Lucas S."/>
            <person name="Han J."/>
            <person name="Lapidus A."/>
            <person name="Cheng J.-F."/>
            <person name="Goodwin L."/>
            <person name="Pitluck S."/>
            <person name="Peters L."/>
            <person name="Davenport K."/>
            <person name="Detter J.C."/>
            <person name="Han C."/>
            <person name="Tapia R."/>
            <person name="Land M."/>
            <person name="Hauser L."/>
            <person name="Kyrpides N."/>
            <person name="Ivanova N."/>
            <person name="Ovchinnikova G."/>
            <person name="Pagani I."/>
            <person name="Blumer-Schuette S.E."/>
            <person name="Kelly R.M."/>
            <person name="Woyke T."/>
        </authorList>
    </citation>
    <scope>NUCLEOTIDE SEQUENCE [LARGE SCALE GENOMIC DNA]</scope>
    <source>
        <strain evidence="7 8">6A</strain>
    </source>
</reference>
<evidence type="ECO:0000313" key="7">
    <source>
        <dbReference type="EMBL" id="AEM72972.1"/>
    </source>
</evidence>
<dbReference type="Proteomes" id="UP000009257">
    <property type="component" value="Chromosome"/>
</dbReference>
<dbReference type="InterPro" id="IPR050090">
    <property type="entry name" value="Tyrosine_recombinase_XerCD"/>
</dbReference>
<dbReference type="Pfam" id="PF02899">
    <property type="entry name" value="Phage_int_SAM_1"/>
    <property type="match status" value="1"/>
</dbReference>
<protein>
    <submittedName>
        <fullName evidence="7">Integrase family protein</fullName>
    </submittedName>
</protein>
<dbReference type="Gene3D" id="1.10.150.130">
    <property type="match status" value="1"/>
</dbReference>
<evidence type="ECO:0000259" key="5">
    <source>
        <dbReference type="PROSITE" id="PS51898"/>
    </source>
</evidence>
<evidence type="ECO:0000256" key="3">
    <source>
        <dbReference type="ARBA" id="ARBA00023172"/>
    </source>
</evidence>
<dbReference type="GO" id="GO:0003677">
    <property type="term" value="F:DNA binding"/>
    <property type="evidence" value="ECO:0007669"/>
    <property type="project" value="UniProtKB-UniRule"/>
</dbReference>
<organism evidence="7 8">
    <name type="scientific">Caldicellulosiruptor acetigenus 6A</name>
    <dbReference type="NCBI Taxonomy" id="632516"/>
    <lineage>
        <taxon>Bacteria</taxon>
        <taxon>Bacillati</taxon>
        <taxon>Bacillota</taxon>
        <taxon>Bacillota incertae sedis</taxon>
        <taxon>Caldicellulosiruptorales</taxon>
        <taxon>Caldicellulosiruptoraceae</taxon>
        <taxon>Caldicellulosiruptor</taxon>
    </lineage>
</organism>
<dbReference type="KEGG" id="clc:Calla_0302"/>
<evidence type="ECO:0000259" key="6">
    <source>
        <dbReference type="PROSITE" id="PS51900"/>
    </source>
</evidence>
<dbReference type="InterPro" id="IPR004107">
    <property type="entry name" value="Integrase_SAM-like_N"/>
</dbReference>
<dbReference type="InterPro" id="IPR010998">
    <property type="entry name" value="Integrase_recombinase_N"/>
</dbReference>
<proteinExistence type="predicted"/>